<evidence type="ECO:0000313" key="2">
    <source>
        <dbReference type="EMBL" id="MBR7745017.1"/>
    </source>
</evidence>
<dbReference type="Pfam" id="PF07254">
    <property type="entry name" value="Cpta_toxin"/>
    <property type="match status" value="1"/>
</dbReference>
<keyword evidence="1" id="KW-1133">Transmembrane helix</keyword>
<gene>
    <name evidence="2" type="ORF">KDM92_00370</name>
</gene>
<comment type="caution">
    <text evidence="2">The sequence shown here is derived from an EMBL/GenBank/DDBJ whole genome shotgun (WGS) entry which is preliminary data.</text>
</comment>
<feature type="transmembrane region" description="Helical" evidence="1">
    <location>
        <begin position="12"/>
        <end position="31"/>
    </location>
</feature>
<evidence type="ECO:0000256" key="1">
    <source>
        <dbReference type="SAM" id="Phobius"/>
    </source>
</evidence>
<keyword evidence="1" id="KW-0472">Membrane</keyword>
<keyword evidence="1" id="KW-0812">Transmembrane</keyword>
<dbReference type="InterPro" id="IPR009883">
    <property type="entry name" value="YgfX"/>
</dbReference>
<dbReference type="EMBL" id="JAGSPM010000001">
    <property type="protein sequence ID" value="MBR7745017.1"/>
    <property type="molecule type" value="Genomic_DNA"/>
</dbReference>
<dbReference type="Proteomes" id="UP000680158">
    <property type="component" value="Unassembled WGS sequence"/>
</dbReference>
<protein>
    <submittedName>
        <fullName evidence="2">Uncharacterized protein</fullName>
    </submittedName>
</protein>
<accession>A0A941DEW9</accession>
<proteinExistence type="predicted"/>
<dbReference type="AlphaFoldDB" id="A0A941DEW9"/>
<keyword evidence="3" id="KW-1185">Reference proteome</keyword>
<organism evidence="2 3">
    <name type="scientific">Undibacterium baiyunense</name>
    <dbReference type="NCBI Taxonomy" id="2828731"/>
    <lineage>
        <taxon>Bacteria</taxon>
        <taxon>Pseudomonadati</taxon>
        <taxon>Pseudomonadota</taxon>
        <taxon>Betaproteobacteria</taxon>
        <taxon>Burkholderiales</taxon>
        <taxon>Oxalobacteraceae</taxon>
        <taxon>Undibacterium</taxon>
    </lineage>
</organism>
<sequence>MSYSVYAHKAYLGGFQAVVVVVIALAMLLFFKRWSGKIHSYRIEMDVEGAILLRVVDQDLIVIKTTQAYINRFVILSAYLIVLNVRCESGKNRNLLILFDSVAKDDFRRLKVAVNYWATRCADELDHVKDLSEGNF</sequence>
<reference evidence="2 3" key="1">
    <citation type="submission" date="2021-04" db="EMBL/GenBank/DDBJ databases">
        <title>novel species isolated from subtropical streams in China.</title>
        <authorList>
            <person name="Lu H."/>
        </authorList>
    </citation>
    <scope>NUCLEOTIDE SEQUENCE [LARGE SCALE GENOMIC DNA]</scope>
    <source>
        <strain evidence="2 3">BYS107W</strain>
    </source>
</reference>
<name>A0A941DEW9_9BURK</name>
<evidence type="ECO:0000313" key="3">
    <source>
        <dbReference type="Proteomes" id="UP000680158"/>
    </source>
</evidence>